<dbReference type="Proteomes" id="UP000027135">
    <property type="component" value="Unassembled WGS sequence"/>
</dbReference>
<dbReference type="PROSITE" id="PS51915">
    <property type="entry name" value="ZAD"/>
    <property type="match status" value="1"/>
</dbReference>
<feature type="binding site" evidence="1">
    <location>
        <position position="56"/>
    </location>
    <ligand>
        <name>Zn(2+)</name>
        <dbReference type="ChEBI" id="CHEBI:29105"/>
    </ligand>
</feature>
<dbReference type="AlphaFoldDB" id="A0A067QN83"/>
<keyword evidence="1" id="KW-0479">Metal-binding</keyword>
<dbReference type="GO" id="GO:0005634">
    <property type="term" value="C:nucleus"/>
    <property type="evidence" value="ECO:0007669"/>
    <property type="project" value="InterPro"/>
</dbReference>
<feature type="region of interest" description="Disordered" evidence="2">
    <location>
        <begin position="87"/>
        <end position="126"/>
    </location>
</feature>
<name>A0A067QN83_ZOONE</name>
<gene>
    <name evidence="4" type="ORF">L798_14422</name>
</gene>
<evidence type="ECO:0000313" key="5">
    <source>
        <dbReference type="Proteomes" id="UP000027135"/>
    </source>
</evidence>
<dbReference type="Pfam" id="PF07776">
    <property type="entry name" value="zf-AD"/>
    <property type="match status" value="1"/>
</dbReference>
<evidence type="ECO:0000256" key="2">
    <source>
        <dbReference type="SAM" id="MobiDB-lite"/>
    </source>
</evidence>
<dbReference type="eggNOG" id="ENOG502SUAB">
    <property type="taxonomic scope" value="Eukaryota"/>
</dbReference>
<keyword evidence="1" id="KW-0862">Zinc</keyword>
<feature type="compositionally biased region" description="Basic and acidic residues" evidence="2">
    <location>
        <begin position="98"/>
        <end position="110"/>
    </location>
</feature>
<feature type="domain" description="ZAD" evidence="3">
    <location>
        <begin position="8"/>
        <end position="83"/>
    </location>
</feature>
<dbReference type="SUPFAM" id="SSF57716">
    <property type="entry name" value="Glucocorticoid receptor-like (DNA-binding domain)"/>
    <property type="match status" value="1"/>
</dbReference>
<accession>A0A067QN83</accession>
<proteinExistence type="predicted"/>
<organism evidence="4 5">
    <name type="scientific">Zootermopsis nevadensis</name>
    <name type="common">Dampwood termite</name>
    <dbReference type="NCBI Taxonomy" id="136037"/>
    <lineage>
        <taxon>Eukaryota</taxon>
        <taxon>Metazoa</taxon>
        <taxon>Ecdysozoa</taxon>
        <taxon>Arthropoda</taxon>
        <taxon>Hexapoda</taxon>
        <taxon>Insecta</taxon>
        <taxon>Pterygota</taxon>
        <taxon>Neoptera</taxon>
        <taxon>Polyneoptera</taxon>
        <taxon>Dictyoptera</taxon>
        <taxon>Blattodea</taxon>
        <taxon>Blattoidea</taxon>
        <taxon>Termitoidae</taxon>
        <taxon>Termopsidae</taxon>
        <taxon>Zootermopsis</taxon>
    </lineage>
</organism>
<feature type="binding site" evidence="1">
    <location>
        <position position="13"/>
    </location>
    <ligand>
        <name>Zn(2+)</name>
        <dbReference type="ChEBI" id="CHEBI:29105"/>
    </ligand>
</feature>
<keyword evidence="1" id="KW-0863">Zinc-finger</keyword>
<reference evidence="4 5" key="1">
    <citation type="journal article" date="2014" name="Nat. Commun.">
        <title>Molecular traces of alternative social organization in a termite genome.</title>
        <authorList>
            <person name="Terrapon N."/>
            <person name="Li C."/>
            <person name="Robertson H.M."/>
            <person name="Ji L."/>
            <person name="Meng X."/>
            <person name="Booth W."/>
            <person name="Chen Z."/>
            <person name="Childers C.P."/>
            <person name="Glastad K.M."/>
            <person name="Gokhale K."/>
            <person name="Gowin J."/>
            <person name="Gronenberg W."/>
            <person name="Hermansen R.A."/>
            <person name="Hu H."/>
            <person name="Hunt B.G."/>
            <person name="Huylmans A.K."/>
            <person name="Khalil S.M."/>
            <person name="Mitchell R.D."/>
            <person name="Munoz-Torres M.C."/>
            <person name="Mustard J.A."/>
            <person name="Pan H."/>
            <person name="Reese J.T."/>
            <person name="Scharf M.E."/>
            <person name="Sun F."/>
            <person name="Vogel H."/>
            <person name="Xiao J."/>
            <person name="Yang W."/>
            <person name="Yang Z."/>
            <person name="Yang Z."/>
            <person name="Zhou J."/>
            <person name="Zhu J."/>
            <person name="Brent C.S."/>
            <person name="Elsik C.G."/>
            <person name="Goodisman M.A."/>
            <person name="Liberles D.A."/>
            <person name="Roe R.M."/>
            <person name="Vargo E.L."/>
            <person name="Vilcinskas A."/>
            <person name="Wang J."/>
            <person name="Bornberg-Bauer E."/>
            <person name="Korb J."/>
            <person name="Zhang G."/>
            <person name="Liebig J."/>
        </authorList>
    </citation>
    <scope>NUCLEOTIDE SEQUENCE [LARGE SCALE GENOMIC DNA]</scope>
    <source>
        <tissue evidence="4">Whole organism</tissue>
    </source>
</reference>
<dbReference type="PANTHER" id="PTHR39942">
    <property type="entry name" value="BCDNA.LD26519-RELATED"/>
    <property type="match status" value="1"/>
</dbReference>
<evidence type="ECO:0000313" key="4">
    <source>
        <dbReference type="EMBL" id="KDR10901.1"/>
    </source>
</evidence>
<dbReference type="InterPro" id="IPR012934">
    <property type="entry name" value="Znf_AD"/>
</dbReference>
<evidence type="ECO:0000259" key="3">
    <source>
        <dbReference type="PROSITE" id="PS51915"/>
    </source>
</evidence>
<dbReference type="PANTHER" id="PTHR39942:SF1">
    <property type="entry name" value="BCDNA.LD26519-RELATED"/>
    <property type="match status" value="1"/>
</dbReference>
<keyword evidence="5" id="KW-1185">Reference proteome</keyword>
<feature type="binding site" evidence="1">
    <location>
        <position position="59"/>
    </location>
    <ligand>
        <name>Zn(2+)</name>
        <dbReference type="ChEBI" id="CHEBI:29105"/>
    </ligand>
</feature>
<evidence type="ECO:0000256" key="1">
    <source>
        <dbReference type="PROSITE-ProRule" id="PRU01263"/>
    </source>
</evidence>
<dbReference type="GO" id="GO:0008270">
    <property type="term" value="F:zinc ion binding"/>
    <property type="evidence" value="ECO:0007669"/>
    <property type="project" value="UniProtKB-UniRule"/>
</dbReference>
<dbReference type="Gene3D" id="3.40.1800.20">
    <property type="match status" value="1"/>
</dbReference>
<dbReference type="InParanoid" id="A0A067QN83"/>
<protein>
    <recommendedName>
        <fullName evidence="3">ZAD domain-containing protein</fullName>
    </recommendedName>
</protein>
<dbReference type="EMBL" id="KK853131">
    <property type="protein sequence ID" value="KDR10901.1"/>
    <property type="molecule type" value="Genomic_DNA"/>
</dbReference>
<sequence>MDDMGDENLCRLCAVKKDYFVGIYDDEGHKLSLETKITKCLQIELYPKDSLPKTVCLDCCAKLDQFSDFFETTSQAQVTLHMIYPGAKKEEEVDIEEDRPKPEHESDHDCSSFLEEEASVDPGPPVLVECVLSDTQGAGGEQNADA</sequence>
<dbReference type="SMART" id="SM00868">
    <property type="entry name" value="zf-AD"/>
    <property type="match status" value="1"/>
</dbReference>
<feature type="binding site" evidence="1">
    <location>
        <position position="10"/>
    </location>
    <ligand>
        <name>Zn(2+)</name>
        <dbReference type="ChEBI" id="CHEBI:29105"/>
    </ligand>
</feature>
<dbReference type="OrthoDB" id="6600346at2759"/>